<dbReference type="InterPro" id="IPR045341">
    <property type="entry name" value="DUF6532"/>
</dbReference>
<gene>
    <name evidence="3" type="ORF">BN14_06363</name>
    <name evidence="4" type="ORF">RSOLAG1IB_10982</name>
</gene>
<evidence type="ECO:0000313" key="3">
    <source>
        <dbReference type="EMBL" id="CCO32306.1"/>
    </source>
</evidence>
<evidence type="ECO:0000256" key="1">
    <source>
        <dbReference type="SAM" id="MobiDB-lite"/>
    </source>
</evidence>
<feature type="compositionally biased region" description="Polar residues" evidence="1">
    <location>
        <begin position="172"/>
        <end position="187"/>
    </location>
</feature>
<dbReference type="AlphaFoldDB" id="M5BYN3"/>
<proteinExistence type="predicted"/>
<dbReference type="Proteomes" id="UP000059188">
    <property type="component" value="Unassembled WGS sequence"/>
</dbReference>
<dbReference type="HOGENOM" id="CLU_323705_0_0_1"/>
<dbReference type="Proteomes" id="UP000012065">
    <property type="component" value="Unassembled WGS sequence"/>
</dbReference>
<dbReference type="EMBL" id="LN679192">
    <property type="protein sequence ID" value="CEL63999.1"/>
    <property type="molecule type" value="Genomic_DNA"/>
</dbReference>
<feature type="compositionally biased region" description="Low complexity" evidence="1">
    <location>
        <begin position="311"/>
        <end position="334"/>
    </location>
</feature>
<feature type="compositionally biased region" description="Basic and acidic residues" evidence="1">
    <location>
        <begin position="763"/>
        <end position="778"/>
    </location>
</feature>
<feature type="region of interest" description="Disordered" evidence="1">
    <location>
        <begin position="1"/>
        <end position="86"/>
    </location>
</feature>
<feature type="compositionally biased region" description="Polar residues" evidence="1">
    <location>
        <begin position="228"/>
        <end position="237"/>
    </location>
</feature>
<reference evidence="4 6" key="3">
    <citation type="submission" date="2014-11" db="EMBL/GenBank/DDBJ databases">
        <authorList>
            <person name="Wibberg Daniel"/>
        </authorList>
    </citation>
    <scope>NUCLEOTIDE SEQUENCE [LARGE SCALE GENOMIC DNA]</scope>
    <source>
        <strain evidence="4">Rhizoctonia solani AG1-IB 7/3/14</strain>
    </source>
</reference>
<evidence type="ECO:0000313" key="6">
    <source>
        <dbReference type="Proteomes" id="UP000059188"/>
    </source>
</evidence>
<evidence type="ECO:0000259" key="2">
    <source>
        <dbReference type="Pfam" id="PF20149"/>
    </source>
</evidence>
<feature type="compositionally biased region" description="Polar residues" evidence="1">
    <location>
        <begin position="1"/>
        <end position="15"/>
    </location>
</feature>
<reference evidence="3" key="1">
    <citation type="submission" date="2012-10" db="EMBL/GenBank/DDBJ databases">
        <authorList>
            <person name="Jelonek L."/>
        </authorList>
    </citation>
    <scope>NUCLEOTIDE SEQUENCE</scope>
    <source>
        <strain evidence="3">Isolate 7/3/14</strain>
    </source>
</reference>
<feature type="compositionally biased region" description="Basic and acidic residues" evidence="1">
    <location>
        <begin position="18"/>
        <end position="67"/>
    </location>
</feature>
<accession>M5BYN3</accession>
<feature type="region of interest" description="Disordered" evidence="1">
    <location>
        <begin position="402"/>
        <end position="421"/>
    </location>
</feature>
<feature type="domain" description="DUF6532" evidence="2">
    <location>
        <begin position="583"/>
        <end position="738"/>
    </location>
</feature>
<organism evidence="3 5">
    <name type="scientific">Thanatephorus cucumeris (strain AG1-IB / isolate 7/3/14)</name>
    <name type="common">Lettuce bottom rot fungus</name>
    <name type="synonym">Rhizoctonia solani</name>
    <dbReference type="NCBI Taxonomy" id="1108050"/>
    <lineage>
        <taxon>Eukaryota</taxon>
        <taxon>Fungi</taxon>
        <taxon>Dikarya</taxon>
        <taxon>Basidiomycota</taxon>
        <taxon>Agaricomycotina</taxon>
        <taxon>Agaricomycetes</taxon>
        <taxon>Cantharellales</taxon>
        <taxon>Ceratobasidiaceae</taxon>
        <taxon>Rhizoctonia</taxon>
        <taxon>Rhizoctonia solani AG-1</taxon>
    </lineage>
</organism>
<keyword evidence="6" id="KW-1185">Reference proteome</keyword>
<evidence type="ECO:0000313" key="5">
    <source>
        <dbReference type="Proteomes" id="UP000012065"/>
    </source>
</evidence>
<protein>
    <submittedName>
        <fullName evidence="4">Pc22g05780</fullName>
    </submittedName>
</protein>
<dbReference type="EMBL" id="CAOJ01009636">
    <property type="protein sequence ID" value="CCO32306.1"/>
    <property type="molecule type" value="Genomic_DNA"/>
</dbReference>
<sequence>MPSQNTPSVSTSYSLATGRERRSTQGNRPERARPALEEIDRLKERRAKSDSQREVRQEIATRPRLDESQSPNITWPKLEKPPVTGNREADKKALAHAYAKYYCKVVAYWTGINIYPRYQLGELSPKDVQRMAFPDGIIYNAANIPARLDLQDRLPPLLAEKLSGDKMAPVTSEPSTPHAQFGSQYTGSERAVVTGPSGESMYPGITRRTGTSQEVQSRFAKSGDKRSTTTGGSTQAALQARSAGHPPLIPTDSQTYAANQPVYQRNSANNNVMHALQSKATKINPAKQLRKQVAGVDHPPTTSASRRGNVSDRASTATPTASTAPPSRTTMPSSHVRLPGRELLTAKASNAPKPGVAYSTPSPMTPLRRGGAPAPKSVKPGPRNIASANNQFRSVVVHAGGTGIDNRHASPSASISSTREDPRLCTFRQPRQPQVEQSPPVAAELVDEDEEMDTGFLDQEPLADEGMKCEWDDGIAVDDTPPDVLTKTPAVRSEIMTDKITGRSVRRMIVDPDALPDARNSDRIAAYPPLLHEALKLLVKISKPVRIANGTYDLETSSRAVQIKTMADIDADAWIDVQVKLNTEIAFDHRYLNVITPQITAFRTRTFRTLEGVVSRVLGFDMEVMNGDMEGRVRNVRLYKRYKNFGFIFAFPETDGEPFNSEYILQAILATAYANRLSFGYKEQDLFSVVPGRFMGFICTLTFHIISLFNTGVYPAEPKLNQRTQTAVFQKSMEYVEQMEQQKAEDWLEINAKIIKTAKKLHTRDQEPLPEGPTRDWSPDGSLRRKARFINHFDDRSRHPTPAIEDGRLNERTDIDRTAPEIDMSELTTRARRARSPAGDYGSDGVLTGGAGAYEIEAGHVPSPPPLPEDIVESPPEELIESDDCGDGELDLF</sequence>
<name>M5BYN3_THACB</name>
<evidence type="ECO:0000313" key="4">
    <source>
        <dbReference type="EMBL" id="CEL63999.1"/>
    </source>
</evidence>
<feature type="region of interest" description="Disordered" evidence="1">
    <location>
        <begin position="283"/>
        <end position="385"/>
    </location>
</feature>
<feature type="compositionally biased region" description="Acidic residues" evidence="1">
    <location>
        <begin position="870"/>
        <end position="893"/>
    </location>
</feature>
<feature type="region of interest" description="Disordered" evidence="1">
    <location>
        <begin position="166"/>
        <end position="253"/>
    </location>
</feature>
<reference evidence="3 5" key="2">
    <citation type="journal article" date="2013" name="J. Biotechnol.">
        <title>Establishment and interpretation of the genome sequence of the phytopathogenic fungus Rhizoctonia solani AG1-IB isolate 7/3/14.</title>
        <authorList>
            <person name="Wibberg D.W."/>
            <person name="Jelonek L.J."/>
            <person name="Rupp O.R."/>
            <person name="Hennig M.H."/>
            <person name="Eikmeyer F.E."/>
            <person name="Goesmann A.G."/>
            <person name="Hartmann A.H."/>
            <person name="Borriss R.B."/>
            <person name="Grosch R.G."/>
            <person name="Puehler A.P."/>
            <person name="Schlueter A.S."/>
        </authorList>
    </citation>
    <scope>NUCLEOTIDE SEQUENCE [LARGE SCALE GENOMIC DNA]</scope>
    <source>
        <strain evidence="5">AG1-IB / isolate 7/3/14</strain>
        <strain evidence="3">Isolate 7/3/14</strain>
    </source>
</reference>
<dbReference type="Pfam" id="PF20149">
    <property type="entry name" value="DUF6532"/>
    <property type="match status" value="1"/>
</dbReference>
<feature type="region of interest" description="Disordered" evidence="1">
    <location>
        <begin position="761"/>
        <end position="781"/>
    </location>
</feature>
<feature type="region of interest" description="Disordered" evidence="1">
    <location>
        <begin position="819"/>
        <end position="893"/>
    </location>
</feature>